<accession>A0A8H7XQ28</accession>
<organism evidence="2">
    <name type="scientific">Psilocybe cubensis</name>
    <name type="common">Psychedelic mushroom</name>
    <name type="synonym">Stropharia cubensis</name>
    <dbReference type="NCBI Taxonomy" id="181762"/>
    <lineage>
        <taxon>Eukaryota</taxon>
        <taxon>Fungi</taxon>
        <taxon>Dikarya</taxon>
        <taxon>Basidiomycota</taxon>
        <taxon>Agaricomycotina</taxon>
        <taxon>Agaricomycetes</taxon>
        <taxon>Agaricomycetidae</taxon>
        <taxon>Agaricales</taxon>
        <taxon>Agaricineae</taxon>
        <taxon>Strophariaceae</taxon>
        <taxon>Psilocybe</taxon>
    </lineage>
</organism>
<reference evidence="2" key="1">
    <citation type="submission" date="2021-02" db="EMBL/GenBank/DDBJ databases">
        <title>Psilocybe cubensis genome.</title>
        <authorList>
            <person name="Mckernan K.J."/>
            <person name="Crawford S."/>
            <person name="Trippe A."/>
            <person name="Kane L.T."/>
            <person name="Mclaughlin S."/>
        </authorList>
    </citation>
    <scope>NUCLEOTIDE SEQUENCE [LARGE SCALE GENOMIC DNA]</scope>
    <source>
        <strain evidence="2">MGC-MH-2018</strain>
    </source>
</reference>
<name>A0A8H7XQ28_PSICU</name>
<evidence type="ECO:0000313" key="1">
    <source>
        <dbReference type="EMBL" id="KAG5162907.1"/>
    </source>
</evidence>
<sequence>METPLTAVLTEITPRMSSTQATQQERDVNLTDVLRGPLQCQRIERLRMGREWMQDNGLAMERLVSVTHARKARRIRLRFRVYADAQDFRAYANSRAAMTGSTHRALIETNSARFSVASWNCNGGLAASIHTPMYRDLVLSNDVTFFQETHMAPGQEDILDLPRGFHPVARSRPWRHPLGGVTVIIRDTVKYRICDEIMHPDILVLELPSLILICSYLVPENSRWESWTHVDPKTWLGEAIEYLCLAIQGIHDYRRPERAYRPATSSGIALSTSVSR</sequence>
<protein>
    <submittedName>
        <fullName evidence="2">Uncharacterized protein</fullName>
    </submittedName>
</protein>
<comment type="caution">
    <text evidence="2">The sequence shown here is derived from an EMBL/GenBank/DDBJ whole genome shotgun (WGS) entry which is preliminary data.</text>
</comment>
<proteinExistence type="predicted"/>
<dbReference type="Gene3D" id="3.60.10.10">
    <property type="entry name" value="Endonuclease/exonuclease/phosphatase"/>
    <property type="match status" value="1"/>
</dbReference>
<dbReference type="EMBL" id="JAFIQS010000011">
    <property type="protein sequence ID" value="KAG5164738.1"/>
    <property type="molecule type" value="Genomic_DNA"/>
</dbReference>
<dbReference type="AlphaFoldDB" id="A0A8H7XQ28"/>
<gene>
    <name evidence="3" type="ORF">JR316_000034</name>
    <name evidence="2" type="ORF">JR316_010379</name>
    <name evidence="1" type="ORF">JR316_012295</name>
</gene>
<evidence type="ECO:0000313" key="2">
    <source>
        <dbReference type="EMBL" id="KAG5164738.1"/>
    </source>
</evidence>
<dbReference type="EMBL" id="JAFIQS010000001">
    <property type="protein sequence ID" value="KAG5173380.1"/>
    <property type="molecule type" value="Genomic_DNA"/>
</dbReference>
<evidence type="ECO:0000313" key="3">
    <source>
        <dbReference type="EMBL" id="KAG5173380.1"/>
    </source>
</evidence>
<dbReference type="EMBL" id="JAFIQS010000017">
    <property type="protein sequence ID" value="KAG5162907.1"/>
    <property type="molecule type" value="Genomic_DNA"/>
</dbReference>
<dbReference type="InterPro" id="IPR036691">
    <property type="entry name" value="Endo/exonu/phosph_ase_sf"/>
</dbReference>
<dbReference type="SUPFAM" id="SSF56219">
    <property type="entry name" value="DNase I-like"/>
    <property type="match status" value="1"/>
</dbReference>